<protein>
    <submittedName>
        <fullName evidence="2">Uncharacterized protein LOC113787006</fullName>
    </submittedName>
</protein>
<reference evidence="1" key="1">
    <citation type="journal article" date="2013" name="Nat. Biotechnol.">
        <title>Draft genome sequence of chickpea (Cicer arietinum) provides a resource for trait improvement.</title>
        <authorList>
            <person name="Varshney R.K."/>
            <person name="Song C."/>
            <person name="Saxena R.K."/>
            <person name="Azam S."/>
            <person name="Yu S."/>
            <person name="Sharpe A.G."/>
            <person name="Cannon S."/>
            <person name="Baek J."/>
            <person name="Rosen B.D."/>
            <person name="Tar'an B."/>
            <person name="Millan T."/>
            <person name="Zhang X."/>
            <person name="Ramsay L.D."/>
            <person name="Iwata A."/>
            <person name="Wang Y."/>
            <person name="Nelson W."/>
            <person name="Farmer A.D."/>
            <person name="Gaur P.M."/>
            <person name="Soderlund C."/>
            <person name="Penmetsa R.V."/>
            <person name="Xu C."/>
            <person name="Bharti A.K."/>
            <person name="He W."/>
            <person name="Winter P."/>
            <person name="Zhao S."/>
            <person name="Hane J.K."/>
            <person name="Carrasquilla-Garcia N."/>
            <person name="Condie J.A."/>
            <person name="Upadhyaya H.D."/>
            <person name="Luo M.C."/>
            <person name="Thudi M."/>
            <person name="Gowda C.L."/>
            <person name="Singh N.P."/>
            <person name="Lichtenzveig J."/>
            <person name="Gali K.K."/>
            <person name="Rubio J."/>
            <person name="Nadarajan N."/>
            <person name="Dolezel J."/>
            <person name="Bansal K.C."/>
            <person name="Xu X."/>
            <person name="Edwards D."/>
            <person name="Zhang G."/>
            <person name="Kahl G."/>
            <person name="Gil J."/>
            <person name="Singh K.B."/>
            <person name="Datta S.K."/>
            <person name="Jackson S.A."/>
            <person name="Wang J."/>
            <person name="Cook D.R."/>
        </authorList>
    </citation>
    <scope>NUCLEOTIDE SEQUENCE [LARGE SCALE GENOMIC DNA]</scope>
    <source>
        <strain evidence="1">cv. CDC Frontier</strain>
    </source>
</reference>
<gene>
    <name evidence="2" type="primary">LOC113787006</name>
</gene>
<keyword evidence="1" id="KW-1185">Reference proteome</keyword>
<dbReference type="KEGG" id="cam:113787006"/>
<dbReference type="OrthoDB" id="1633836at2759"/>
<accession>A0A3Q7YC45</accession>
<proteinExistence type="predicted"/>
<dbReference type="AlphaFoldDB" id="A0A3Q7YC45"/>
<reference evidence="2" key="2">
    <citation type="submission" date="2025-08" db="UniProtKB">
        <authorList>
            <consortium name="RefSeq"/>
        </authorList>
    </citation>
    <scope>IDENTIFICATION</scope>
    <source>
        <tissue evidence="2">Etiolated seedlings</tissue>
    </source>
</reference>
<organism evidence="1 2">
    <name type="scientific">Cicer arietinum</name>
    <name type="common">Chickpea</name>
    <name type="synonym">Garbanzo</name>
    <dbReference type="NCBI Taxonomy" id="3827"/>
    <lineage>
        <taxon>Eukaryota</taxon>
        <taxon>Viridiplantae</taxon>
        <taxon>Streptophyta</taxon>
        <taxon>Embryophyta</taxon>
        <taxon>Tracheophyta</taxon>
        <taxon>Spermatophyta</taxon>
        <taxon>Magnoliopsida</taxon>
        <taxon>eudicotyledons</taxon>
        <taxon>Gunneridae</taxon>
        <taxon>Pentapetalae</taxon>
        <taxon>rosids</taxon>
        <taxon>fabids</taxon>
        <taxon>Fabales</taxon>
        <taxon>Fabaceae</taxon>
        <taxon>Papilionoideae</taxon>
        <taxon>50 kb inversion clade</taxon>
        <taxon>NPAAA clade</taxon>
        <taxon>Hologalegina</taxon>
        <taxon>IRL clade</taxon>
        <taxon>Cicereae</taxon>
        <taxon>Cicer</taxon>
    </lineage>
</organism>
<sequence>MAYQIVLPSILSNIHDVFHVSQIRKHTLDPSHVVEPDTIQLKDNLSFEVLPVRIEDMKTEWLRNKEVSLVKVIWNSTNGDATWELESKMMEQHPNLFIDT</sequence>
<dbReference type="PANTHER" id="PTHR46148">
    <property type="entry name" value="CHROMO DOMAIN-CONTAINING PROTEIN"/>
    <property type="match status" value="1"/>
</dbReference>
<name>A0A3Q7YC45_CICAR</name>
<evidence type="ECO:0000313" key="1">
    <source>
        <dbReference type="Proteomes" id="UP000087171"/>
    </source>
</evidence>
<dbReference type="Proteomes" id="UP000087171">
    <property type="component" value="Chromosome Ca6"/>
</dbReference>
<dbReference type="GeneID" id="113787006"/>
<dbReference type="PANTHER" id="PTHR46148:SF60">
    <property type="entry name" value="CHROMO DOMAIN-CONTAINING PROTEIN"/>
    <property type="match status" value="1"/>
</dbReference>
<dbReference type="RefSeq" id="XP_027191117.1">
    <property type="nucleotide sequence ID" value="XM_027335316.1"/>
</dbReference>
<evidence type="ECO:0000313" key="2">
    <source>
        <dbReference type="RefSeq" id="XP_027191117.1"/>
    </source>
</evidence>